<keyword evidence="3" id="KW-1185">Reference proteome</keyword>
<protein>
    <submittedName>
        <fullName evidence="2">Uncharacterized protein</fullName>
    </submittedName>
</protein>
<dbReference type="Proteomes" id="UP000578686">
    <property type="component" value="Unassembled WGS sequence"/>
</dbReference>
<dbReference type="RefSeq" id="WP_167968676.1">
    <property type="nucleotide sequence ID" value="NZ_BHZG01000149.1"/>
</dbReference>
<comment type="caution">
    <text evidence="2">The sequence shown here is derived from an EMBL/GenBank/DDBJ whole genome shotgun (WGS) entry which is preliminary data.</text>
</comment>
<proteinExistence type="predicted"/>
<evidence type="ECO:0000313" key="3">
    <source>
        <dbReference type="Proteomes" id="UP000578686"/>
    </source>
</evidence>
<evidence type="ECO:0000256" key="1">
    <source>
        <dbReference type="SAM" id="Phobius"/>
    </source>
</evidence>
<organism evidence="2 3">
    <name type="scientific">Streptomyces lonarensis</name>
    <dbReference type="NCBI Taxonomy" id="700599"/>
    <lineage>
        <taxon>Bacteria</taxon>
        <taxon>Bacillati</taxon>
        <taxon>Actinomycetota</taxon>
        <taxon>Actinomycetes</taxon>
        <taxon>Kitasatosporales</taxon>
        <taxon>Streptomycetaceae</taxon>
        <taxon>Streptomyces</taxon>
    </lineage>
</organism>
<reference evidence="2 3" key="1">
    <citation type="submission" date="2020-03" db="EMBL/GenBank/DDBJ databases">
        <title>Draft genome of Streptomyces sp. ventii, isolated from the Axial Seamount in the Pacific Ocean, and resequencing of the two type strains Streptomyces lonarensis strain NCL 716 and Streptomyces bohaiensis strain 11A07.</title>
        <authorList>
            <person name="Loughran R.M."/>
            <person name="Pfannmuller K.M."/>
            <person name="Wasson B.J."/>
            <person name="Deadmond M.C."/>
            <person name="Paddock B.E."/>
            <person name="Koyack M.J."/>
            <person name="Gallegos D.A."/>
            <person name="Mitchell E.A."/>
            <person name="Ushijima B."/>
            <person name="Saw J.H."/>
            <person name="Mcphail K.L."/>
            <person name="Videau P."/>
        </authorList>
    </citation>
    <scope>NUCLEOTIDE SEQUENCE [LARGE SCALE GENOMIC DNA]</scope>
    <source>
        <strain evidence="2 3">NCL716</strain>
    </source>
</reference>
<name>A0A7X6CZG1_9ACTN</name>
<feature type="transmembrane region" description="Helical" evidence="1">
    <location>
        <begin position="27"/>
        <end position="48"/>
    </location>
</feature>
<dbReference type="EMBL" id="JAAVJD010000035">
    <property type="protein sequence ID" value="NJQ05388.1"/>
    <property type="molecule type" value="Genomic_DNA"/>
</dbReference>
<sequence length="114" mass="11263">MPNDLAHSDGTGEQEDTAGTTARCARLAAALGLLVLPFLLPAALRPGAAAPHGPPFCAVPSCATGGEVYAALALSVALGIWTLCAPAGRAAPVARALCVCGQAWALLFVLSVAG</sequence>
<feature type="transmembrane region" description="Helical" evidence="1">
    <location>
        <begin position="68"/>
        <end position="86"/>
    </location>
</feature>
<keyword evidence="1" id="KW-0472">Membrane</keyword>
<accession>A0A7X6CZG1</accession>
<feature type="transmembrane region" description="Helical" evidence="1">
    <location>
        <begin position="93"/>
        <end position="113"/>
    </location>
</feature>
<keyword evidence="1" id="KW-0812">Transmembrane</keyword>
<dbReference type="AlphaFoldDB" id="A0A7X6CZG1"/>
<keyword evidence="1" id="KW-1133">Transmembrane helix</keyword>
<evidence type="ECO:0000313" key="2">
    <source>
        <dbReference type="EMBL" id="NJQ05388.1"/>
    </source>
</evidence>
<gene>
    <name evidence="2" type="ORF">HCN56_07305</name>
</gene>